<reference evidence="1 2" key="1">
    <citation type="journal article" date="2022" name="Genome Biol. Evol.">
        <title>The Spruce Budworm Genome: Reconstructing the Evolutionary History of Antifreeze Proteins.</title>
        <authorList>
            <person name="Beliveau C."/>
            <person name="Gagne P."/>
            <person name="Picq S."/>
            <person name="Vernygora O."/>
            <person name="Keeling C.I."/>
            <person name="Pinkney K."/>
            <person name="Doucet D."/>
            <person name="Wen F."/>
            <person name="Johnston J.S."/>
            <person name="Maaroufi H."/>
            <person name="Boyle B."/>
            <person name="Laroche J."/>
            <person name="Dewar K."/>
            <person name="Juretic N."/>
            <person name="Blackburn G."/>
            <person name="Nisole A."/>
            <person name="Brunet B."/>
            <person name="Brandao M."/>
            <person name="Lumley L."/>
            <person name="Duan J."/>
            <person name="Quan G."/>
            <person name="Lucarotti C.J."/>
            <person name="Roe A.D."/>
            <person name="Sperling F.A.H."/>
            <person name="Levesque R.C."/>
            <person name="Cusson M."/>
        </authorList>
    </citation>
    <scope>NUCLEOTIDE SEQUENCE [LARGE SCALE GENOMIC DNA]</scope>
    <source>
        <strain evidence="1">Glfc:IPQL:Cfum</strain>
    </source>
</reference>
<dbReference type="Proteomes" id="UP001064048">
    <property type="component" value="Chromosome 26"/>
</dbReference>
<dbReference type="EMBL" id="CM046126">
    <property type="protein sequence ID" value="KAI8426671.1"/>
    <property type="molecule type" value="Genomic_DNA"/>
</dbReference>
<evidence type="ECO:0000313" key="2">
    <source>
        <dbReference type="Proteomes" id="UP001064048"/>
    </source>
</evidence>
<name>A0ACC0JR67_CHOFU</name>
<proteinExistence type="predicted"/>
<organism evidence="1 2">
    <name type="scientific">Choristoneura fumiferana</name>
    <name type="common">Spruce budworm moth</name>
    <name type="synonym">Archips fumiferana</name>
    <dbReference type="NCBI Taxonomy" id="7141"/>
    <lineage>
        <taxon>Eukaryota</taxon>
        <taxon>Metazoa</taxon>
        <taxon>Ecdysozoa</taxon>
        <taxon>Arthropoda</taxon>
        <taxon>Hexapoda</taxon>
        <taxon>Insecta</taxon>
        <taxon>Pterygota</taxon>
        <taxon>Neoptera</taxon>
        <taxon>Endopterygota</taxon>
        <taxon>Lepidoptera</taxon>
        <taxon>Glossata</taxon>
        <taxon>Ditrysia</taxon>
        <taxon>Tortricoidea</taxon>
        <taxon>Tortricidae</taxon>
        <taxon>Tortricinae</taxon>
        <taxon>Choristoneura</taxon>
    </lineage>
</organism>
<keyword evidence="2" id="KW-1185">Reference proteome</keyword>
<protein>
    <submittedName>
        <fullName evidence="1">Uncharacterized protein</fullName>
    </submittedName>
</protein>
<accession>A0ACC0JR67</accession>
<comment type="caution">
    <text evidence="1">The sequence shown here is derived from an EMBL/GenBank/DDBJ whole genome shotgun (WGS) entry which is preliminary data.</text>
</comment>
<evidence type="ECO:0000313" key="1">
    <source>
        <dbReference type="EMBL" id="KAI8426671.1"/>
    </source>
</evidence>
<sequence>MAAKYYIYARGRWCEVDTRNGRVEGFKERARFLFFRGGKLELASTAKVLRGLRALSGGNPGPVRDGPPLPRRKRRHRRRSRRDRDSRARHHGCCLHSRCDVNANDYRDKLVLPSLPAPPLPPAPVSPRKRRIIYSDESPQTRLDKSPVKKTLQKQTHNEQVNENVESSSEEVTQRPTRSTASRVRKDKIEDADSSKLRKIQKQNHKILVEKSVELSSEEEIKRPSRNTASKIRNDNKIENRDYSKLQKLQKQKLDKLIIDSAESTTEEETKRPTRNTASKVRKDNKVENRDSSEEQVRSPRKLKNKQVPNKDHKQKSKKATNNNVSKRGGARLLVGVSETEESDKQSNCSELAKELVIDEDDVILLRRYLAKRGIGDLDRFDNDEEYKKRVFYRLNPLVTIERCKPLENLLLQKMSLKEFARNLGLRSVAEVTPEKRYRMRLSTKLARAADSETDKENIVQPKRRKLWNNDKEHFTSITSRSSGIKPRNIPKPALNEDSSKDTTDSDTEFKRKVREQFARKSKQRASAAERDKETTSSIVTEKEQRTTRSSIRGPGPLKEQNKSTENKEGNAVQAASSEDVRRTRSSDRVRVPVRALKEQNKGSDSSDSPFVTSKKGSSPKKAAKETERNAGKANLKKTKKGKVEEGKVDERVEKMKSAVVRSMTAQPVKIRA</sequence>
<gene>
    <name evidence="1" type="ORF">MSG28_014389</name>
</gene>